<feature type="region of interest" description="Disordered" evidence="1">
    <location>
        <begin position="18"/>
        <end position="44"/>
    </location>
</feature>
<reference evidence="2" key="1">
    <citation type="submission" date="2019-05" db="EMBL/GenBank/DDBJ databases">
        <title>Whole genome sequencing of Pseudanabaena catenata USMAC16.</title>
        <authorList>
            <person name="Khan Z."/>
            <person name="Omar W.M."/>
            <person name="Convey P."/>
            <person name="Merican F."/>
            <person name="Najimudin N."/>
        </authorList>
    </citation>
    <scope>NUCLEOTIDE SEQUENCE</scope>
    <source>
        <strain evidence="2">USMAC16</strain>
    </source>
</reference>
<comment type="caution">
    <text evidence="2">The sequence shown here is derived from an EMBL/GenBank/DDBJ whole genome shotgun (WGS) entry which is preliminary data.</text>
</comment>
<dbReference type="InterPro" id="IPR058106">
    <property type="entry name" value="Slr1339"/>
</dbReference>
<proteinExistence type="predicted"/>
<dbReference type="AlphaFoldDB" id="A0A9X4M8G5"/>
<dbReference type="NCBIfam" id="NF047397">
    <property type="entry name" value="slr1339_fam"/>
    <property type="match status" value="1"/>
</dbReference>
<protein>
    <submittedName>
        <fullName evidence="2">Uncharacterized protein</fullName>
    </submittedName>
</protein>
<evidence type="ECO:0000313" key="2">
    <source>
        <dbReference type="EMBL" id="MDG3495362.1"/>
    </source>
</evidence>
<evidence type="ECO:0000256" key="1">
    <source>
        <dbReference type="SAM" id="MobiDB-lite"/>
    </source>
</evidence>
<dbReference type="Pfam" id="PF26643">
    <property type="entry name" value="Slr1339"/>
    <property type="match status" value="1"/>
</dbReference>
<dbReference type="EMBL" id="VBTY01000096">
    <property type="protein sequence ID" value="MDG3495362.1"/>
    <property type="molecule type" value="Genomic_DNA"/>
</dbReference>
<dbReference type="Proteomes" id="UP001152872">
    <property type="component" value="Unassembled WGS sequence"/>
</dbReference>
<accession>A0A9X4M8G5</accession>
<gene>
    <name evidence="2" type="ORF">FEV09_12400</name>
</gene>
<sequence length="153" mass="17006">MESLESILTDLQVKYQSSDSKKASQDLGSQDLGSQDLSNQDLTKPAKSAIATNLSSLDRLLADLRNKSPNESKAIEPEIDIRQGQPVSSQAINHDLQQVADRQKAKDREQFTQHANEWLKKLDPLSGEGLWFEEFAKNYPSRLEAAIALIAAK</sequence>
<name>A0A9X4M8G5_9CYAN</name>
<organism evidence="2 3">
    <name type="scientific">Pseudanabaena catenata USMAC16</name>
    <dbReference type="NCBI Taxonomy" id="1855837"/>
    <lineage>
        <taxon>Bacteria</taxon>
        <taxon>Bacillati</taxon>
        <taxon>Cyanobacteriota</taxon>
        <taxon>Cyanophyceae</taxon>
        <taxon>Pseudanabaenales</taxon>
        <taxon>Pseudanabaenaceae</taxon>
        <taxon>Pseudanabaena</taxon>
    </lineage>
</organism>
<evidence type="ECO:0000313" key="3">
    <source>
        <dbReference type="Proteomes" id="UP001152872"/>
    </source>
</evidence>
<feature type="compositionally biased region" description="Polar residues" evidence="1">
    <location>
        <begin position="26"/>
        <end position="42"/>
    </location>
</feature>
<keyword evidence="3" id="KW-1185">Reference proteome</keyword>
<dbReference type="RefSeq" id="WP_009627483.1">
    <property type="nucleotide sequence ID" value="NZ_VBTY01000096.1"/>
</dbReference>